<dbReference type="GO" id="GO:0006289">
    <property type="term" value="P:nucleotide-excision repair"/>
    <property type="evidence" value="ECO:0007669"/>
    <property type="project" value="InterPro"/>
</dbReference>
<feature type="domain" description="Rad4 beta-hairpin" evidence="9">
    <location>
        <begin position="632"/>
        <end position="684"/>
    </location>
</feature>
<feature type="compositionally biased region" description="Basic and acidic residues" evidence="8">
    <location>
        <begin position="91"/>
        <end position="109"/>
    </location>
</feature>
<dbReference type="GO" id="GO:0006298">
    <property type="term" value="P:mismatch repair"/>
    <property type="evidence" value="ECO:0007669"/>
    <property type="project" value="TreeGrafter"/>
</dbReference>
<dbReference type="PANTHER" id="PTHR12135">
    <property type="entry name" value="DNA REPAIR PROTEIN XP-C / RAD4"/>
    <property type="match status" value="1"/>
</dbReference>
<name>A0A6P7Y927_9AMPH</name>
<dbReference type="FunFam" id="3.30.70.2460:FF:000001">
    <property type="entry name" value="DNA repair protein Rad4 family"/>
    <property type="match status" value="1"/>
</dbReference>
<dbReference type="GO" id="GO:0003697">
    <property type="term" value="F:single-stranded DNA binding"/>
    <property type="evidence" value="ECO:0007669"/>
    <property type="project" value="TreeGrafter"/>
</dbReference>
<feature type="region of interest" description="Disordered" evidence="8">
    <location>
        <begin position="1"/>
        <end position="160"/>
    </location>
</feature>
<dbReference type="InterPro" id="IPR036985">
    <property type="entry name" value="Transglutaminase-like_sf"/>
</dbReference>
<dbReference type="InterPro" id="IPR038765">
    <property type="entry name" value="Papain-like_cys_pep_sf"/>
</dbReference>
<keyword evidence="4" id="KW-0227">DNA damage</keyword>
<keyword evidence="3" id="KW-0597">Phosphoprotein</keyword>
<dbReference type="InterPro" id="IPR018328">
    <property type="entry name" value="Rad4_beta-hairpin_dom3"/>
</dbReference>
<dbReference type="NCBIfam" id="TIGR00605">
    <property type="entry name" value="rad4"/>
    <property type="match status" value="1"/>
</dbReference>
<feature type="compositionally biased region" description="Basic and acidic residues" evidence="8">
    <location>
        <begin position="358"/>
        <end position="370"/>
    </location>
</feature>
<dbReference type="FunFam" id="2.20.20.110:FF:000001">
    <property type="entry name" value="DNA repair protein complementing XP-C cells"/>
    <property type="match status" value="1"/>
</dbReference>
<feature type="region of interest" description="Disordered" evidence="8">
    <location>
        <begin position="329"/>
        <end position="521"/>
    </location>
</feature>
<dbReference type="Proteomes" id="UP000515156">
    <property type="component" value="Chromosome 6"/>
</dbReference>
<dbReference type="Pfam" id="PF10404">
    <property type="entry name" value="BHD_2"/>
    <property type="match status" value="1"/>
</dbReference>
<dbReference type="SMART" id="SM01032">
    <property type="entry name" value="BHD_3"/>
    <property type="match status" value="1"/>
</dbReference>
<evidence type="ECO:0000256" key="7">
    <source>
        <dbReference type="ARBA" id="ARBA00023242"/>
    </source>
</evidence>
<keyword evidence="12" id="KW-1185">Reference proteome</keyword>
<dbReference type="Pfam" id="PF10403">
    <property type="entry name" value="BHD_1"/>
    <property type="match status" value="1"/>
</dbReference>
<gene>
    <name evidence="13" type="primary">XPC</name>
</gene>
<feature type="compositionally biased region" description="Basic and acidic residues" evidence="8">
    <location>
        <begin position="909"/>
        <end position="918"/>
    </location>
</feature>
<dbReference type="InterPro" id="IPR042488">
    <property type="entry name" value="Rad4_BHD3_sf"/>
</dbReference>
<dbReference type="GO" id="GO:0005737">
    <property type="term" value="C:cytoplasm"/>
    <property type="evidence" value="ECO:0007669"/>
    <property type="project" value="TreeGrafter"/>
</dbReference>
<dbReference type="SUPFAM" id="SSF54001">
    <property type="entry name" value="Cysteine proteinases"/>
    <property type="match status" value="1"/>
</dbReference>
<organism evidence="12 13">
    <name type="scientific">Microcaecilia unicolor</name>
    <dbReference type="NCBI Taxonomy" id="1415580"/>
    <lineage>
        <taxon>Eukaryota</taxon>
        <taxon>Metazoa</taxon>
        <taxon>Chordata</taxon>
        <taxon>Craniata</taxon>
        <taxon>Vertebrata</taxon>
        <taxon>Euteleostomi</taxon>
        <taxon>Amphibia</taxon>
        <taxon>Gymnophiona</taxon>
        <taxon>Siphonopidae</taxon>
        <taxon>Microcaecilia</taxon>
    </lineage>
</organism>
<accession>A0A6P7Y927</accession>
<dbReference type="Gene3D" id="2.20.20.110">
    <property type="entry name" value="Rad4, beta-hairpin domain BHD1"/>
    <property type="match status" value="1"/>
</dbReference>
<evidence type="ECO:0000259" key="11">
    <source>
        <dbReference type="SMART" id="SM01032"/>
    </source>
</evidence>
<dbReference type="SMART" id="SM01030">
    <property type="entry name" value="BHD_1"/>
    <property type="match status" value="1"/>
</dbReference>
<protein>
    <submittedName>
        <fullName evidence="13">DNA repair protein complementing XP-C cells isoform X1</fullName>
    </submittedName>
</protein>
<dbReference type="OrthoDB" id="300780at2759"/>
<dbReference type="InParanoid" id="A0A6P7Y927"/>
<comment type="similarity">
    <text evidence="2">Belongs to the XPC family.</text>
</comment>
<evidence type="ECO:0000256" key="4">
    <source>
        <dbReference type="ARBA" id="ARBA00022763"/>
    </source>
</evidence>
<dbReference type="RefSeq" id="XP_030061518.1">
    <property type="nucleotide sequence ID" value="XM_030205658.1"/>
</dbReference>
<dbReference type="Gene3D" id="3.30.70.2460">
    <property type="entry name" value="Rad4, beta-hairpin domain BHD3"/>
    <property type="match status" value="1"/>
</dbReference>
<dbReference type="FunCoup" id="A0A6P7Y927">
    <property type="interactions" value="3591"/>
</dbReference>
<feature type="domain" description="Rad4 beta-hairpin" evidence="10">
    <location>
        <begin position="686"/>
        <end position="746"/>
    </location>
</feature>
<feature type="compositionally biased region" description="Basic and acidic residues" evidence="8">
    <location>
        <begin position="116"/>
        <end position="130"/>
    </location>
</feature>
<evidence type="ECO:0000256" key="1">
    <source>
        <dbReference type="ARBA" id="ARBA00004123"/>
    </source>
</evidence>
<reference evidence="13" key="1">
    <citation type="submission" date="2025-08" db="UniProtKB">
        <authorList>
            <consortium name="RefSeq"/>
        </authorList>
    </citation>
    <scope>IDENTIFICATION</scope>
</reference>
<comment type="subcellular location">
    <subcellularLocation>
        <location evidence="1">Nucleus</location>
    </subcellularLocation>
</comment>
<dbReference type="GO" id="GO:0003684">
    <property type="term" value="F:damaged DNA binding"/>
    <property type="evidence" value="ECO:0007669"/>
    <property type="project" value="InterPro"/>
</dbReference>
<sequence>MAKRKSSVDASTKTESKKAKSGVSAEVKAKAAKRRTKGDPGNVFEENKASVKKNLPRALGEKSVKRAVKSGAPTSAAGAVGHKKRGAKSQGKKEQAVKNEGRQKTEETSHCSLQIPKERKSGNDPAASRDSEDESEDDWEEVEELPVSAPDGLGSAACPELVPSINPVEIEIETPEQAKKRERREKRKAEFEAYLRRMMNRFNKDVREDTHKVHLLCLLGNGFYRNRVCNLPDLQAVALSIIPDNFTKVPVDHVDGLYLSNLLKWFIATFTLNAELSADENESPQSTLERRFGIFSMRDEGEMCHMLLIILRALQLLCRLVLSLQPIPLKEPAGKGKMSPRNKSSRTCSAGPRGSNKGKKEAARRNDAGKQENTLSGESSEEEADEKPEMQTPSGTKRAAAAAKNSRRCSKKQAGAGEGESKAEAKNNRRRRVASKVSYVEESRSEDSSDSDFQFSESEDSNISDGEYGKSSRVQKRSSGTQKINAARQSVGKAKPSAETAEQTSSKKRNKIVSSDEEEEVRVTAVAEGTDQWVEVFLERDSKWACIDCIHGVVGQPQLCYKLATKPVMYIVGIDNGGYTKDVTQRYDTVWMTSTRKRRIDPEWWRETLEPYRSPFTESEKKEDLELHTKLLDQPLPTSITEFKSHPLYALKRHLLKYEAIYPDTAAILGYCRGEAVYSRDCVQTLHSRDTWLKDARVVRLGEVPYKMVKGQSNRARKARLADPVKQDTNDLALFGLWQTEDYQPPVAVDGKVPRNEYGNVYLFKPSMLPIGCCHLQLPNLHRAARKLDIDCVPAVTGFDFHCGFSHPVTNGYIVCDEHKDVLLSAWENEQANIERKEKEKREKRALSNWKLLVKGLLIQERLKQRYGSKQEATGSAAAGGAEFSSDEDGAGLEPAAEHLTVSWPQNRQAEEQKEARPVKKSRREQKGNASYLFPFEKL</sequence>
<evidence type="ECO:0000256" key="2">
    <source>
        <dbReference type="ARBA" id="ARBA00009525"/>
    </source>
</evidence>
<dbReference type="GeneID" id="115471819"/>
<dbReference type="AlphaFoldDB" id="A0A6P7Y927"/>
<feature type="compositionally biased region" description="Low complexity" evidence="8">
    <location>
        <begin position="872"/>
        <end position="884"/>
    </location>
</feature>
<evidence type="ECO:0000313" key="13">
    <source>
        <dbReference type="RefSeq" id="XP_030061518.1"/>
    </source>
</evidence>
<evidence type="ECO:0000259" key="9">
    <source>
        <dbReference type="SMART" id="SM01030"/>
    </source>
</evidence>
<dbReference type="InterPro" id="IPR018325">
    <property type="entry name" value="Rad4/PNGase_transGLS-fold"/>
</dbReference>
<evidence type="ECO:0000259" key="10">
    <source>
        <dbReference type="SMART" id="SM01031"/>
    </source>
</evidence>
<feature type="region of interest" description="Disordered" evidence="8">
    <location>
        <begin position="870"/>
        <end position="939"/>
    </location>
</feature>
<dbReference type="CTD" id="7508"/>
<feature type="compositionally biased region" description="Polar residues" evidence="8">
    <location>
        <begin position="477"/>
        <end position="488"/>
    </location>
</feature>
<dbReference type="Pfam" id="PF10405">
    <property type="entry name" value="BHD_3"/>
    <property type="match status" value="1"/>
</dbReference>
<dbReference type="InterPro" id="IPR018026">
    <property type="entry name" value="DNA_repair_Rad4-like"/>
</dbReference>
<feature type="domain" description="Rad4 beta-hairpin" evidence="11">
    <location>
        <begin position="753"/>
        <end position="827"/>
    </location>
</feature>
<dbReference type="Pfam" id="PF03835">
    <property type="entry name" value="Rad4"/>
    <property type="match status" value="1"/>
</dbReference>
<keyword evidence="5" id="KW-0238">DNA-binding</keyword>
<dbReference type="Gene3D" id="3.90.260.10">
    <property type="entry name" value="Transglutaminase-like"/>
    <property type="match status" value="2"/>
</dbReference>
<proteinExistence type="inferred from homology"/>
<dbReference type="GO" id="GO:0071942">
    <property type="term" value="C:XPC complex"/>
    <property type="evidence" value="ECO:0007669"/>
    <property type="project" value="TreeGrafter"/>
</dbReference>
<dbReference type="SMART" id="SM01031">
    <property type="entry name" value="BHD_2"/>
    <property type="match status" value="1"/>
</dbReference>
<feature type="compositionally biased region" description="Acidic residues" evidence="8">
    <location>
        <begin position="131"/>
        <end position="144"/>
    </location>
</feature>
<keyword evidence="6" id="KW-0234">DNA repair</keyword>
<dbReference type="InterPro" id="IPR004583">
    <property type="entry name" value="DNA_repair_Rad4"/>
</dbReference>
<dbReference type="KEGG" id="muo:115471819"/>
<dbReference type="GO" id="GO:0000111">
    <property type="term" value="C:nucleotide-excision repair factor 2 complex"/>
    <property type="evidence" value="ECO:0007669"/>
    <property type="project" value="TreeGrafter"/>
</dbReference>
<evidence type="ECO:0000256" key="8">
    <source>
        <dbReference type="SAM" id="MobiDB-lite"/>
    </source>
</evidence>
<evidence type="ECO:0000256" key="5">
    <source>
        <dbReference type="ARBA" id="ARBA00023125"/>
    </source>
</evidence>
<keyword evidence="7" id="KW-0539">Nucleus</keyword>
<evidence type="ECO:0000256" key="6">
    <source>
        <dbReference type="ARBA" id="ARBA00023204"/>
    </source>
</evidence>
<dbReference type="InterPro" id="IPR018326">
    <property type="entry name" value="Rad4_beta-hairpin_dom1"/>
</dbReference>
<dbReference type="InterPro" id="IPR018327">
    <property type="entry name" value="BHD_2"/>
</dbReference>
<evidence type="ECO:0000313" key="12">
    <source>
        <dbReference type="Proteomes" id="UP000515156"/>
    </source>
</evidence>
<dbReference type="PANTHER" id="PTHR12135:SF0">
    <property type="entry name" value="DNA REPAIR PROTEIN COMPLEMENTING XP-C CELLS"/>
    <property type="match status" value="1"/>
</dbReference>
<evidence type="ECO:0000256" key="3">
    <source>
        <dbReference type="ARBA" id="ARBA00022553"/>
    </source>
</evidence>